<keyword evidence="3" id="KW-1185">Reference proteome</keyword>
<reference evidence="2" key="1">
    <citation type="journal article" date="2023" name="Science">
        <title>Genome structures resolve the early diversification of teleost fishes.</title>
        <authorList>
            <person name="Parey E."/>
            <person name="Louis A."/>
            <person name="Montfort J."/>
            <person name="Bouchez O."/>
            <person name="Roques C."/>
            <person name="Iampietro C."/>
            <person name="Lluch J."/>
            <person name="Castinel A."/>
            <person name="Donnadieu C."/>
            <person name="Desvignes T."/>
            <person name="Floi Bucao C."/>
            <person name="Jouanno E."/>
            <person name="Wen M."/>
            <person name="Mejri S."/>
            <person name="Dirks R."/>
            <person name="Jansen H."/>
            <person name="Henkel C."/>
            <person name="Chen W.J."/>
            <person name="Zahm M."/>
            <person name="Cabau C."/>
            <person name="Klopp C."/>
            <person name="Thompson A.W."/>
            <person name="Robinson-Rechavi M."/>
            <person name="Braasch I."/>
            <person name="Lecointre G."/>
            <person name="Bobe J."/>
            <person name="Postlethwait J.H."/>
            <person name="Berthelot C."/>
            <person name="Roest Crollius H."/>
            <person name="Guiguen Y."/>
        </authorList>
    </citation>
    <scope>NUCLEOTIDE SEQUENCE</scope>
    <source>
        <strain evidence="2">WJC10195</strain>
    </source>
</reference>
<dbReference type="EMBL" id="JAINUF010000001">
    <property type="protein sequence ID" value="KAJ8379588.1"/>
    <property type="molecule type" value="Genomic_DNA"/>
</dbReference>
<proteinExistence type="predicted"/>
<name>A0A9Q1JBG9_SYNKA</name>
<organism evidence="2 3">
    <name type="scientific">Synaphobranchus kaupii</name>
    <name type="common">Kaup's arrowtooth eel</name>
    <dbReference type="NCBI Taxonomy" id="118154"/>
    <lineage>
        <taxon>Eukaryota</taxon>
        <taxon>Metazoa</taxon>
        <taxon>Chordata</taxon>
        <taxon>Craniata</taxon>
        <taxon>Vertebrata</taxon>
        <taxon>Euteleostomi</taxon>
        <taxon>Actinopterygii</taxon>
        <taxon>Neopterygii</taxon>
        <taxon>Teleostei</taxon>
        <taxon>Anguilliformes</taxon>
        <taxon>Synaphobranchidae</taxon>
        <taxon>Synaphobranchus</taxon>
    </lineage>
</organism>
<protein>
    <submittedName>
        <fullName evidence="2">Uncharacterized protein</fullName>
    </submittedName>
</protein>
<accession>A0A9Q1JBG9</accession>
<evidence type="ECO:0000256" key="1">
    <source>
        <dbReference type="SAM" id="MobiDB-lite"/>
    </source>
</evidence>
<feature type="region of interest" description="Disordered" evidence="1">
    <location>
        <begin position="54"/>
        <end position="80"/>
    </location>
</feature>
<dbReference type="AlphaFoldDB" id="A0A9Q1JBG9"/>
<dbReference type="Proteomes" id="UP001152622">
    <property type="component" value="Chromosome 1"/>
</dbReference>
<evidence type="ECO:0000313" key="3">
    <source>
        <dbReference type="Proteomes" id="UP001152622"/>
    </source>
</evidence>
<feature type="region of interest" description="Disordered" evidence="1">
    <location>
        <begin position="126"/>
        <end position="151"/>
    </location>
</feature>
<evidence type="ECO:0000313" key="2">
    <source>
        <dbReference type="EMBL" id="KAJ8379588.1"/>
    </source>
</evidence>
<gene>
    <name evidence="2" type="ORF">SKAU_G00003660</name>
</gene>
<feature type="compositionally biased region" description="Pro residues" evidence="1">
    <location>
        <begin position="142"/>
        <end position="151"/>
    </location>
</feature>
<sequence>MCLEGSMETPAVFSVEIHKKACVRHDQWPSSKDVFVATPQRACSPTRTQYASAVYRASQPRSTIRQSEGPEGIGDSEAWSGDELDCGSRGLLADRALYAEPQLAFREMKKSSSHFLAGRRRLQAIHFTGKGELDRTPTPTNHHPPPLLPPP</sequence>
<comment type="caution">
    <text evidence="2">The sequence shown here is derived from an EMBL/GenBank/DDBJ whole genome shotgun (WGS) entry which is preliminary data.</text>
</comment>